<dbReference type="EMBL" id="JACIJE010000004">
    <property type="protein sequence ID" value="MBB5689781.1"/>
    <property type="molecule type" value="Genomic_DNA"/>
</dbReference>
<dbReference type="PANTHER" id="PTHR43684">
    <property type="match status" value="1"/>
</dbReference>
<dbReference type="Pfam" id="PF00378">
    <property type="entry name" value="ECH_1"/>
    <property type="match status" value="1"/>
</dbReference>
<keyword evidence="3" id="KW-0413">Isomerase</keyword>
<dbReference type="Gene3D" id="3.90.226.10">
    <property type="entry name" value="2-enoyl-CoA Hydratase, Chain A, domain 1"/>
    <property type="match status" value="1"/>
</dbReference>
<dbReference type="RefSeq" id="WP_184483907.1">
    <property type="nucleotide sequence ID" value="NZ_JAAEDJ010000006.1"/>
</dbReference>
<reference evidence="4 5" key="1">
    <citation type="submission" date="2020-08" db="EMBL/GenBank/DDBJ databases">
        <title>Genomic Encyclopedia of Type Strains, Phase IV (KMG-IV): sequencing the most valuable type-strain genomes for metagenomic binning, comparative biology and taxonomic classification.</title>
        <authorList>
            <person name="Goeker M."/>
        </authorList>
    </citation>
    <scope>NUCLEOTIDE SEQUENCE [LARGE SCALE GENOMIC DNA]</scope>
    <source>
        <strain evidence="4 5">DSM 25895</strain>
    </source>
</reference>
<name>A0A840Y184_9PROT</name>
<sequence length="261" mass="27866">MSEIELLDDDGLRIIRLNRPEKKNALTRAMYAGMRDALREAAEKPSVRAVLLTGGTECFTSGNDVGDFRTRSATPDDSVPTPARDFLYALRDCPKPVVAAVAGYAIGIGTTLLLHCDLVYAAENAVFRMPFVDLGLCPEGGSSLLVPQRAGQLMANELLMLGEAFTPGMAVMAGIANMVLPVDGLMPHALGVARKLAAKPPAALAATKRLLRKPGAAELDAHMSAEFAKFSELLRGPEAAEAVAAFQEKRKPDFTRFLAAE</sequence>
<dbReference type="Proteomes" id="UP000562254">
    <property type="component" value="Unassembled WGS sequence"/>
</dbReference>
<evidence type="ECO:0000256" key="3">
    <source>
        <dbReference type="ARBA" id="ARBA00023235"/>
    </source>
</evidence>
<accession>A0A840Y184</accession>
<dbReference type="GO" id="GO:0004165">
    <property type="term" value="F:delta(3)-delta(2)-enoyl-CoA isomerase activity"/>
    <property type="evidence" value="ECO:0007669"/>
    <property type="project" value="UniProtKB-ARBA"/>
</dbReference>
<proteinExistence type="predicted"/>
<gene>
    <name evidence="4" type="ORF">FHS88_001906</name>
</gene>
<dbReference type="InterPro" id="IPR051053">
    <property type="entry name" value="ECH/Chromodomain_protein"/>
</dbReference>
<dbReference type="InterPro" id="IPR029045">
    <property type="entry name" value="ClpP/crotonase-like_dom_sf"/>
</dbReference>
<dbReference type="InterPro" id="IPR001753">
    <property type="entry name" value="Enoyl-CoA_hydra/iso"/>
</dbReference>
<comment type="subcellular location">
    <subcellularLocation>
        <location evidence="1">Peroxisome</location>
    </subcellularLocation>
</comment>
<organism evidence="4 5">
    <name type="scientific">Neoroseomonas alkaliterrae</name>
    <dbReference type="NCBI Taxonomy" id="1452450"/>
    <lineage>
        <taxon>Bacteria</taxon>
        <taxon>Pseudomonadati</taxon>
        <taxon>Pseudomonadota</taxon>
        <taxon>Alphaproteobacteria</taxon>
        <taxon>Acetobacterales</taxon>
        <taxon>Acetobacteraceae</taxon>
        <taxon>Neoroseomonas</taxon>
    </lineage>
</organism>
<evidence type="ECO:0000313" key="5">
    <source>
        <dbReference type="Proteomes" id="UP000562254"/>
    </source>
</evidence>
<dbReference type="AlphaFoldDB" id="A0A840Y184"/>
<dbReference type="CDD" id="cd06558">
    <property type="entry name" value="crotonase-like"/>
    <property type="match status" value="1"/>
</dbReference>
<evidence type="ECO:0000256" key="1">
    <source>
        <dbReference type="ARBA" id="ARBA00004275"/>
    </source>
</evidence>
<comment type="caution">
    <text evidence="4">The sequence shown here is derived from an EMBL/GenBank/DDBJ whole genome shotgun (WGS) entry which is preliminary data.</text>
</comment>
<evidence type="ECO:0000313" key="4">
    <source>
        <dbReference type="EMBL" id="MBB5689781.1"/>
    </source>
</evidence>
<keyword evidence="2" id="KW-0576">Peroxisome</keyword>
<dbReference type="PANTHER" id="PTHR43684:SF1">
    <property type="entry name" value="ENOYL-COA DELTA ISOMERASE 2"/>
    <property type="match status" value="1"/>
</dbReference>
<protein>
    <submittedName>
        <fullName evidence="4">Enoyl-CoA hydratase/carnithine racemase</fullName>
    </submittedName>
</protein>
<evidence type="ECO:0000256" key="2">
    <source>
        <dbReference type="ARBA" id="ARBA00023140"/>
    </source>
</evidence>
<dbReference type="SUPFAM" id="SSF52096">
    <property type="entry name" value="ClpP/crotonase"/>
    <property type="match status" value="1"/>
</dbReference>
<keyword evidence="5" id="KW-1185">Reference proteome</keyword>